<organism evidence="11 12">
    <name type="scientific">Orbilia ellipsospora</name>
    <dbReference type="NCBI Taxonomy" id="2528407"/>
    <lineage>
        <taxon>Eukaryota</taxon>
        <taxon>Fungi</taxon>
        <taxon>Dikarya</taxon>
        <taxon>Ascomycota</taxon>
        <taxon>Pezizomycotina</taxon>
        <taxon>Orbiliomycetes</taxon>
        <taxon>Orbiliales</taxon>
        <taxon>Orbiliaceae</taxon>
        <taxon>Orbilia</taxon>
    </lineage>
</organism>
<evidence type="ECO:0000256" key="8">
    <source>
        <dbReference type="ARBA" id="ARBA00023242"/>
    </source>
</evidence>
<dbReference type="InterPro" id="IPR001247">
    <property type="entry name" value="ExoRNase_PH_dom1"/>
</dbReference>
<dbReference type="Pfam" id="PF01138">
    <property type="entry name" value="RNase_PH"/>
    <property type="match status" value="1"/>
</dbReference>
<keyword evidence="7" id="KW-0694">RNA-binding</keyword>
<dbReference type="Proteomes" id="UP001365542">
    <property type="component" value="Unassembled WGS sequence"/>
</dbReference>
<comment type="caution">
    <text evidence="11">The sequence shown here is derived from an EMBL/GenBank/DDBJ whole genome shotgun (WGS) entry which is preliminary data.</text>
</comment>
<dbReference type="GO" id="GO:0071035">
    <property type="term" value="P:nuclear polyadenylation-dependent rRNA catabolic process"/>
    <property type="evidence" value="ECO:0007669"/>
    <property type="project" value="TreeGrafter"/>
</dbReference>
<dbReference type="GO" id="GO:0071028">
    <property type="term" value="P:nuclear mRNA surveillance"/>
    <property type="evidence" value="ECO:0007669"/>
    <property type="project" value="TreeGrafter"/>
</dbReference>
<feature type="domain" description="Exoribonuclease phosphorolytic" evidence="10">
    <location>
        <begin position="74"/>
        <end position="246"/>
    </location>
</feature>
<evidence type="ECO:0000313" key="12">
    <source>
        <dbReference type="Proteomes" id="UP001365542"/>
    </source>
</evidence>
<evidence type="ECO:0000256" key="2">
    <source>
        <dbReference type="ARBA" id="ARBA00004604"/>
    </source>
</evidence>
<reference evidence="11 12" key="1">
    <citation type="submission" date="2019-10" db="EMBL/GenBank/DDBJ databases">
        <authorList>
            <person name="Palmer J.M."/>
        </authorList>
    </citation>
    <scope>NUCLEOTIDE SEQUENCE [LARGE SCALE GENOMIC DNA]</scope>
    <source>
        <strain evidence="11 12">TWF694</strain>
    </source>
</reference>
<dbReference type="GO" id="GO:0034473">
    <property type="term" value="P:U1 snRNA 3'-end processing"/>
    <property type="evidence" value="ECO:0007669"/>
    <property type="project" value="TreeGrafter"/>
</dbReference>
<keyword evidence="6" id="KW-0271">Exosome</keyword>
<dbReference type="InterPro" id="IPR020568">
    <property type="entry name" value="Ribosomal_Su5_D2-typ_SF"/>
</dbReference>
<dbReference type="GO" id="GO:0034475">
    <property type="term" value="P:U4 snRNA 3'-end processing"/>
    <property type="evidence" value="ECO:0007669"/>
    <property type="project" value="TreeGrafter"/>
</dbReference>
<name>A0AAV9X1D1_9PEZI</name>
<dbReference type="SUPFAM" id="SSF54211">
    <property type="entry name" value="Ribosomal protein S5 domain 2-like"/>
    <property type="match status" value="1"/>
</dbReference>
<dbReference type="GO" id="GO:0071038">
    <property type="term" value="P:TRAMP-dependent tRNA surveillance pathway"/>
    <property type="evidence" value="ECO:0007669"/>
    <property type="project" value="TreeGrafter"/>
</dbReference>
<keyword evidence="4" id="KW-0963">Cytoplasm</keyword>
<proteinExistence type="inferred from homology"/>
<dbReference type="Gene3D" id="3.30.230.70">
    <property type="entry name" value="GHMP Kinase, N-terminal domain"/>
    <property type="match status" value="1"/>
</dbReference>
<keyword evidence="5" id="KW-0698">rRNA processing</keyword>
<gene>
    <name evidence="11" type="ORF">TWF694_002204</name>
</gene>
<sequence>MTGTAFDSIPTDTNKYVYQMASPAPMSLEPHGHIPKPPLTFSTSLFRHISPTLFLQRHLLQNPPTRPNGRQPHQYRDFTLTTNSLSHAHGSAVVRTGDTAVVCGVRGEILELAPGDDPSRFETYHHSSTSAVHSYGSRGSGGASWGELITINVELSTGCSKKYPLGPPGTLAQALSDQLRELAVVSKLVNLSSLGIYNPEERHDPTVKPRGYWCLYIDVLCISLDGNLLDAAWYAIVAALVSAKLPKASWSQAEERIFCDGSSHHPILLRRSLPFVTTFAVVPICESTGMDAIRCSGNISTCIVLNDPDSYEEEEAIETLAVLSTVVCEDSDVDQINAPSMRTRVEKIEKTGGWNLEESQIIHCTHLAAAKTRDYDRVLLREGLDAVQI</sequence>
<dbReference type="GO" id="GO:0005730">
    <property type="term" value="C:nucleolus"/>
    <property type="evidence" value="ECO:0007669"/>
    <property type="project" value="UniProtKB-SubCell"/>
</dbReference>
<evidence type="ECO:0000256" key="4">
    <source>
        <dbReference type="ARBA" id="ARBA00022490"/>
    </source>
</evidence>
<evidence type="ECO:0000259" key="10">
    <source>
        <dbReference type="Pfam" id="PF01138"/>
    </source>
</evidence>
<dbReference type="AlphaFoldDB" id="A0AAV9X1D1"/>
<dbReference type="GO" id="GO:0035925">
    <property type="term" value="F:mRNA 3'-UTR AU-rich region binding"/>
    <property type="evidence" value="ECO:0007669"/>
    <property type="project" value="TreeGrafter"/>
</dbReference>
<dbReference type="PANTHER" id="PTHR11097">
    <property type="entry name" value="EXOSOME COMPLEX EXONUCLEASE RIBOSOMAL RNA PROCESSING PROTEIN"/>
    <property type="match status" value="1"/>
</dbReference>
<accession>A0AAV9X1D1</accession>
<dbReference type="GO" id="GO:0000176">
    <property type="term" value="C:nuclear exosome (RNase complex)"/>
    <property type="evidence" value="ECO:0007669"/>
    <property type="project" value="UniProtKB-ARBA"/>
</dbReference>
<protein>
    <recommendedName>
        <fullName evidence="9">Ribosomal RNA-processing protein 43</fullName>
    </recommendedName>
</protein>
<evidence type="ECO:0000313" key="11">
    <source>
        <dbReference type="EMBL" id="KAK6533250.1"/>
    </source>
</evidence>
<dbReference type="GO" id="GO:0000467">
    <property type="term" value="P:exonucleolytic trimming to generate mature 3'-end of 5.8S rRNA from tricistronic rRNA transcript (SSU-rRNA, 5.8S rRNA, LSU-rRNA)"/>
    <property type="evidence" value="ECO:0007669"/>
    <property type="project" value="TreeGrafter"/>
</dbReference>
<evidence type="ECO:0000256" key="7">
    <source>
        <dbReference type="ARBA" id="ARBA00022884"/>
    </source>
</evidence>
<comment type="similarity">
    <text evidence="3">Belongs to the RNase PH family.</text>
</comment>
<evidence type="ECO:0000256" key="5">
    <source>
        <dbReference type="ARBA" id="ARBA00022552"/>
    </source>
</evidence>
<keyword evidence="12" id="KW-1185">Reference proteome</keyword>
<dbReference type="InterPro" id="IPR027408">
    <property type="entry name" value="PNPase/RNase_PH_dom_sf"/>
</dbReference>
<dbReference type="PANTHER" id="PTHR11097:SF9">
    <property type="entry name" value="EXOSOME COMPLEX COMPONENT RRP43"/>
    <property type="match status" value="1"/>
</dbReference>
<dbReference type="EMBL" id="JAVHJO010000011">
    <property type="protein sequence ID" value="KAK6533250.1"/>
    <property type="molecule type" value="Genomic_DNA"/>
</dbReference>
<comment type="subcellular location">
    <subcellularLocation>
        <location evidence="1">Cytoplasm</location>
    </subcellularLocation>
    <subcellularLocation>
        <location evidence="2">Nucleus</location>
        <location evidence="2">Nucleolus</location>
    </subcellularLocation>
</comment>
<evidence type="ECO:0000256" key="9">
    <source>
        <dbReference type="ARBA" id="ARBA00030617"/>
    </source>
</evidence>
<dbReference type="GO" id="GO:0034476">
    <property type="term" value="P:U5 snRNA 3'-end processing"/>
    <property type="evidence" value="ECO:0007669"/>
    <property type="project" value="TreeGrafter"/>
</dbReference>
<evidence type="ECO:0000256" key="3">
    <source>
        <dbReference type="ARBA" id="ARBA00006678"/>
    </source>
</evidence>
<keyword evidence="8" id="KW-0539">Nucleus</keyword>
<evidence type="ECO:0000256" key="6">
    <source>
        <dbReference type="ARBA" id="ARBA00022835"/>
    </source>
</evidence>
<dbReference type="GO" id="GO:0016075">
    <property type="term" value="P:rRNA catabolic process"/>
    <property type="evidence" value="ECO:0007669"/>
    <property type="project" value="TreeGrafter"/>
</dbReference>
<evidence type="ECO:0000256" key="1">
    <source>
        <dbReference type="ARBA" id="ARBA00004496"/>
    </source>
</evidence>
<dbReference type="InterPro" id="IPR050590">
    <property type="entry name" value="Exosome_comp_Rrp42_subfam"/>
</dbReference>
<dbReference type="GO" id="GO:0000177">
    <property type="term" value="C:cytoplasmic exosome (RNase complex)"/>
    <property type="evidence" value="ECO:0007669"/>
    <property type="project" value="TreeGrafter"/>
</dbReference>